<keyword evidence="2" id="KW-1185">Reference proteome</keyword>
<accession>A0AAD5R6N5</accession>
<evidence type="ECO:0000313" key="2">
    <source>
        <dbReference type="Proteomes" id="UP001196413"/>
    </source>
</evidence>
<dbReference type="EMBL" id="JAHQIW010006843">
    <property type="protein sequence ID" value="KAJ1370723.1"/>
    <property type="molecule type" value="Genomic_DNA"/>
</dbReference>
<organism evidence="1 2">
    <name type="scientific">Parelaphostrongylus tenuis</name>
    <name type="common">Meningeal worm</name>
    <dbReference type="NCBI Taxonomy" id="148309"/>
    <lineage>
        <taxon>Eukaryota</taxon>
        <taxon>Metazoa</taxon>
        <taxon>Ecdysozoa</taxon>
        <taxon>Nematoda</taxon>
        <taxon>Chromadorea</taxon>
        <taxon>Rhabditida</taxon>
        <taxon>Rhabditina</taxon>
        <taxon>Rhabditomorpha</taxon>
        <taxon>Strongyloidea</taxon>
        <taxon>Metastrongylidae</taxon>
        <taxon>Parelaphostrongylus</taxon>
    </lineage>
</organism>
<comment type="caution">
    <text evidence="1">The sequence shown here is derived from an EMBL/GenBank/DDBJ whole genome shotgun (WGS) entry which is preliminary data.</text>
</comment>
<reference evidence="1" key="1">
    <citation type="submission" date="2021-06" db="EMBL/GenBank/DDBJ databases">
        <title>Parelaphostrongylus tenuis whole genome reference sequence.</title>
        <authorList>
            <person name="Garwood T.J."/>
            <person name="Larsen P.A."/>
            <person name="Fountain-Jones N.M."/>
            <person name="Garbe J.R."/>
            <person name="Macchietto M.G."/>
            <person name="Kania S.A."/>
            <person name="Gerhold R.W."/>
            <person name="Richards J.E."/>
            <person name="Wolf T.M."/>
        </authorList>
    </citation>
    <scope>NUCLEOTIDE SEQUENCE</scope>
    <source>
        <strain evidence="1">MNPRO001-30</strain>
        <tissue evidence="1">Meninges</tissue>
    </source>
</reference>
<name>A0AAD5R6N5_PARTN</name>
<sequence>MEVNYRRQSSECANNLAKAFTTMQETFDSGTLGRNLLQVKFKNQLWSEKSRMESLPLSQRTRNYQTHGVDWHTWT</sequence>
<protein>
    <submittedName>
        <fullName evidence="1">Uncharacterized protein</fullName>
    </submittedName>
</protein>
<dbReference type="AlphaFoldDB" id="A0AAD5R6N5"/>
<evidence type="ECO:0000313" key="1">
    <source>
        <dbReference type="EMBL" id="KAJ1370723.1"/>
    </source>
</evidence>
<gene>
    <name evidence="1" type="ORF">KIN20_032516</name>
</gene>
<dbReference type="Proteomes" id="UP001196413">
    <property type="component" value="Unassembled WGS sequence"/>
</dbReference>
<proteinExistence type="predicted"/>